<sequence length="80" mass="8477">MSEDYHHDHKAKPSRVWITFGVFIAAIAILLAYEHRAHLLNGNALLFVLLGGCIAVHLFMHGGHGGGGHGGHGGGKGDEK</sequence>
<gene>
    <name evidence="2" type="ORF">ACFMB1_18500</name>
</gene>
<dbReference type="Proteomes" id="UP001596116">
    <property type="component" value="Unassembled WGS sequence"/>
</dbReference>
<keyword evidence="1" id="KW-0812">Transmembrane</keyword>
<evidence type="ECO:0000313" key="3">
    <source>
        <dbReference type="Proteomes" id="UP001596116"/>
    </source>
</evidence>
<keyword evidence="1" id="KW-0472">Membrane</keyword>
<keyword evidence="3" id="KW-1185">Reference proteome</keyword>
<dbReference type="Pfam" id="PF11666">
    <property type="entry name" value="DUF2933"/>
    <property type="match status" value="1"/>
</dbReference>
<dbReference type="InterPro" id="IPR021682">
    <property type="entry name" value="DUF2933"/>
</dbReference>
<evidence type="ECO:0000313" key="2">
    <source>
        <dbReference type="EMBL" id="MFC6037552.1"/>
    </source>
</evidence>
<reference evidence="2 3" key="1">
    <citation type="submission" date="2024-09" db="EMBL/GenBank/DDBJ databases">
        <authorList>
            <person name="Zhang Z.-H."/>
        </authorList>
    </citation>
    <scope>NUCLEOTIDE SEQUENCE [LARGE SCALE GENOMIC DNA]</scope>
    <source>
        <strain evidence="2 3">HHTR114</strain>
    </source>
</reference>
<feature type="transmembrane region" description="Helical" evidence="1">
    <location>
        <begin position="40"/>
        <end position="60"/>
    </location>
</feature>
<dbReference type="RefSeq" id="WP_379881057.1">
    <property type="nucleotide sequence ID" value="NZ_JBHPON010000003.1"/>
</dbReference>
<proteinExistence type="predicted"/>
<keyword evidence="1" id="KW-1133">Transmembrane helix</keyword>
<feature type="transmembrane region" description="Helical" evidence="1">
    <location>
        <begin position="16"/>
        <end position="33"/>
    </location>
</feature>
<comment type="caution">
    <text evidence="2">The sequence shown here is derived from an EMBL/GenBank/DDBJ whole genome shotgun (WGS) entry which is preliminary data.</text>
</comment>
<accession>A0ABW1L4B7</accession>
<evidence type="ECO:0000256" key="1">
    <source>
        <dbReference type="SAM" id="Phobius"/>
    </source>
</evidence>
<dbReference type="EMBL" id="JBHPON010000003">
    <property type="protein sequence ID" value="MFC6037552.1"/>
    <property type="molecule type" value="Genomic_DNA"/>
</dbReference>
<name>A0ABW1L4B7_9PROT</name>
<protein>
    <submittedName>
        <fullName evidence="2">DUF2933 domain-containing protein</fullName>
    </submittedName>
</protein>
<organism evidence="2 3">
    <name type="scientific">Hyphococcus aureus</name>
    <dbReference type="NCBI Taxonomy" id="2666033"/>
    <lineage>
        <taxon>Bacteria</taxon>
        <taxon>Pseudomonadati</taxon>
        <taxon>Pseudomonadota</taxon>
        <taxon>Alphaproteobacteria</taxon>
        <taxon>Parvularculales</taxon>
        <taxon>Parvularculaceae</taxon>
        <taxon>Hyphococcus</taxon>
    </lineage>
</organism>